<dbReference type="Pfam" id="PF21694">
    <property type="entry name" value="DNA_pol3_delta_C"/>
    <property type="match status" value="1"/>
</dbReference>
<reference evidence="11" key="2">
    <citation type="journal article" date="2021" name="PeerJ">
        <title>Extensive microbial diversity within the chicken gut microbiome revealed by metagenomics and culture.</title>
        <authorList>
            <person name="Gilroy R."/>
            <person name="Ravi A."/>
            <person name="Getino M."/>
            <person name="Pursley I."/>
            <person name="Horton D.L."/>
            <person name="Alikhan N.F."/>
            <person name="Baker D."/>
            <person name="Gharbi K."/>
            <person name="Hall N."/>
            <person name="Watson M."/>
            <person name="Adriaenssens E.M."/>
            <person name="Foster-Nyarko E."/>
            <person name="Jarju S."/>
            <person name="Secka A."/>
            <person name="Antonio M."/>
            <person name="Oren A."/>
            <person name="Chaudhuri R.R."/>
            <person name="La Ragione R."/>
            <person name="Hildebrand F."/>
            <person name="Pallen M.J."/>
        </authorList>
    </citation>
    <scope>NUCLEOTIDE SEQUENCE</scope>
    <source>
        <strain evidence="11">CHK184-25365</strain>
    </source>
</reference>
<evidence type="ECO:0000256" key="6">
    <source>
        <dbReference type="ARBA" id="ARBA00022932"/>
    </source>
</evidence>
<name>A0A9D1DCZ0_9FIRM</name>
<keyword evidence="3 11" id="KW-0808">Transferase</keyword>
<dbReference type="Gene3D" id="1.20.272.10">
    <property type="match status" value="1"/>
</dbReference>
<dbReference type="InterPro" id="IPR010372">
    <property type="entry name" value="DNA_pol3_delta_N"/>
</dbReference>
<dbReference type="InterPro" id="IPR027417">
    <property type="entry name" value="P-loop_NTPase"/>
</dbReference>
<dbReference type="PANTHER" id="PTHR34388">
    <property type="entry name" value="DNA POLYMERASE III SUBUNIT DELTA"/>
    <property type="match status" value="1"/>
</dbReference>
<dbReference type="Pfam" id="PF06144">
    <property type="entry name" value="DNA_pol3_delta"/>
    <property type="match status" value="1"/>
</dbReference>
<accession>A0A9D1DCZ0</accession>
<dbReference type="Gene3D" id="1.10.8.60">
    <property type="match status" value="1"/>
</dbReference>
<gene>
    <name evidence="11" type="primary">holA</name>
    <name evidence="11" type="ORF">IAB36_05835</name>
</gene>
<dbReference type="GO" id="GO:0006261">
    <property type="term" value="P:DNA-templated DNA replication"/>
    <property type="evidence" value="ECO:0007669"/>
    <property type="project" value="TreeGrafter"/>
</dbReference>
<reference evidence="11" key="1">
    <citation type="submission" date="2020-10" db="EMBL/GenBank/DDBJ databases">
        <authorList>
            <person name="Gilroy R."/>
        </authorList>
    </citation>
    <scope>NUCLEOTIDE SEQUENCE</scope>
    <source>
        <strain evidence="11">CHK184-25365</strain>
    </source>
</reference>
<keyword evidence="4 11" id="KW-0548">Nucleotidyltransferase</keyword>
<proteinExistence type="inferred from homology"/>
<feature type="domain" description="DNA polymerase III delta subunit-like C-terminal" evidence="10">
    <location>
        <begin position="223"/>
        <end position="341"/>
    </location>
</feature>
<dbReference type="SUPFAM" id="SSF52540">
    <property type="entry name" value="P-loop containing nucleoside triphosphate hydrolases"/>
    <property type="match status" value="1"/>
</dbReference>
<dbReference type="EC" id="2.7.7.7" evidence="1"/>
<dbReference type="NCBIfam" id="TIGR01128">
    <property type="entry name" value="holA"/>
    <property type="match status" value="1"/>
</dbReference>
<evidence type="ECO:0000256" key="1">
    <source>
        <dbReference type="ARBA" id="ARBA00012417"/>
    </source>
</evidence>
<protein>
    <recommendedName>
        <fullName evidence="2">DNA polymerase III subunit delta</fullName>
        <ecNumber evidence="1">2.7.7.7</ecNumber>
    </recommendedName>
</protein>
<dbReference type="SUPFAM" id="SSF48019">
    <property type="entry name" value="post-AAA+ oligomerization domain-like"/>
    <property type="match status" value="1"/>
</dbReference>
<comment type="similarity">
    <text evidence="7">Belongs to the DNA polymerase HolA subunit family.</text>
</comment>
<dbReference type="GO" id="GO:0009360">
    <property type="term" value="C:DNA polymerase III complex"/>
    <property type="evidence" value="ECO:0007669"/>
    <property type="project" value="InterPro"/>
</dbReference>
<dbReference type="InterPro" id="IPR048466">
    <property type="entry name" value="DNA_pol3_delta-like_C"/>
</dbReference>
<keyword evidence="6" id="KW-0239">DNA-directed DNA polymerase</keyword>
<evidence type="ECO:0000256" key="7">
    <source>
        <dbReference type="ARBA" id="ARBA00034754"/>
    </source>
</evidence>
<dbReference type="InterPro" id="IPR005790">
    <property type="entry name" value="DNA_polIII_delta"/>
</dbReference>
<comment type="catalytic activity">
    <reaction evidence="8">
        <text>DNA(n) + a 2'-deoxyribonucleoside 5'-triphosphate = DNA(n+1) + diphosphate</text>
        <dbReference type="Rhea" id="RHEA:22508"/>
        <dbReference type="Rhea" id="RHEA-COMP:17339"/>
        <dbReference type="Rhea" id="RHEA-COMP:17340"/>
        <dbReference type="ChEBI" id="CHEBI:33019"/>
        <dbReference type="ChEBI" id="CHEBI:61560"/>
        <dbReference type="ChEBI" id="CHEBI:173112"/>
        <dbReference type="EC" id="2.7.7.7"/>
    </reaction>
</comment>
<evidence type="ECO:0000313" key="12">
    <source>
        <dbReference type="Proteomes" id="UP000886749"/>
    </source>
</evidence>
<comment type="caution">
    <text evidence="11">The sequence shown here is derived from an EMBL/GenBank/DDBJ whole genome shotgun (WGS) entry which is preliminary data.</text>
</comment>
<evidence type="ECO:0000256" key="4">
    <source>
        <dbReference type="ARBA" id="ARBA00022695"/>
    </source>
</evidence>
<evidence type="ECO:0000256" key="8">
    <source>
        <dbReference type="ARBA" id="ARBA00049244"/>
    </source>
</evidence>
<dbReference type="AlphaFoldDB" id="A0A9D1DCZ0"/>
<evidence type="ECO:0000256" key="5">
    <source>
        <dbReference type="ARBA" id="ARBA00022705"/>
    </source>
</evidence>
<evidence type="ECO:0000256" key="3">
    <source>
        <dbReference type="ARBA" id="ARBA00022679"/>
    </source>
</evidence>
<evidence type="ECO:0000259" key="10">
    <source>
        <dbReference type="Pfam" id="PF21694"/>
    </source>
</evidence>
<dbReference type="GO" id="GO:0003887">
    <property type="term" value="F:DNA-directed DNA polymerase activity"/>
    <property type="evidence" value="ECO:0007669"/>
    <property type="project" value="UniProtKB-KW"/>
</dbReference>
<dbReference type="GO" id="GO:0003677">
    <property type="term" value="F:DNA binding"/>
    <property type="evidence" value="ECO:0007669"/>
    <property type="project" value="InterPro"/>
</dbReference>
<dbReference type="Proteomes" id="UP000886749">
    <property type="component" value="Unassembled WGS sequence"/>
</dbReference>
<dbReference type="PANTHER" id="PTHR34388:SF1">
    <property type="entry name" value="DNA POLYMERASE III SUBUNIT DELTA"/>
    <property type="match status" value="1"/>
</dbReference>
<evidence type="ECO:0000313" key="11">
    <source>
        <dbReference type="EMBL" id="HIR41328.1"/>
    </source>
</evidence>
<dbReference type="EMBL" id="DVGY01000130">
    <property type="protein sequence ID" value="HIR41328.1"/>
    <property type="molecule type" value="Genomic_DNA"/>
</dbReference>
<evidence type="ECO:0000259" key="9">
    <source>
        <dbReference type="Pfam" id="PF06144"/>
    </source>
</evidence>
<dbReference type="InterPro" id="IPR008921">
    <property type="entry name" value="DNA_pol3_clamp-load_cplx_C"/>
</dbReference>
<feature type="domain" description="DNA polymerase III delta N-terminal" evidence="9">
    <location>
        <begin position="28"/>
        <end position="132"/>
    </location>
</feature>
<sequence length="350" mass="38794">MAKKSGISNFTPAQLNTRLKKGELLPVYLLYGPEQGLLQAMAERVMEAAVPKENQPMLLNRLEGEKLGMDQLSALCRTVPFLGDRRCVAVSDFSLDKLGKSDGEAMKQLLAAPTPFTVLLLTYSNPELDLTKAKWKPYLEAIRKVGAVCEFAHKTPAELVKALCAYCTKRGGSLSAQTAAFLVDRCGVEYSLLTAEADKLLAYTQGREITQEDIQQLCSKTIERSAFDLAAALVEGRAKDAFTMLEELFALQQKPVMILGAVSASFLDLYRLRLALDSGRSVSQLAQDFGYRNSWRLERMVRQAGKYPLKRIQNCVLALAEADRLLKSSKMEDSVILETAMGRMLSHKNQ</sequence>
<organism evidence="11 12">
    <name type="scientific">Candidatus Egerieicola pullicola</name>
    <dbReference type="NCBI Taxonomy" id="2840775"/>
    <lineage>
        <taxon>Bacteria</taxon>
        <taxon>Bacillati</taxon>
        <taxon>Bacillota</taxon>
        <taxon>Clostridia</taxon>
        <taxon>Eubacteriales</taxon>
        <taxon>Oscillospiraceae</taxon>
        <taxon>Oscillospiraceae incertae sedis</taxon>
        <taxon>Candidatus Egerieicola</taxon>
    </lineage>
</organism>
<dbReference type="Gene3D" id="3.40.50.300">
    <property type="entry name" value="P-loop containing nucleotide triphosphate hydrolases"/>
    <property type="match status" value="1"/>
</dbReference>
<evidence type="ECO:0000256" key="2">
    <source>
        <dbReference type="ARBA" id="ARBA00017703"/>
    </source>
</evidence>
<keyword evidence="5" id="KW-0235">DNA replication</keyword>